<feature type="compositionally biased region" description="Basic and acidic residues" evidence="1">
    <location>
        <begin position="136"/>
        <end position="167"/>
    </location>
</feature>
<feature type="domain" description="DUF5606" evidence="2">
    <location>
        <begin position="5"/>
        <end position="51"/>
    </location>
</feature>
<dbReference type="Pfam" id="PF18347">
    <property type="entry name" value="DUF5606"/>
    <property type="match status" value="1"/>
</dbReference>
<dbReference type="InterPro" id="IPR049280">
    <property type="entry name" value="DUF6852"/>
</dbReference>
<reference evidence="4 5" key="1">
    <citation type="submission" date="2022-11" db="EMBL/GenBank/DDBJ databases">
        <title>The characterization of three novel Bacteroidetes species and genomic analysis of their roles in tidal elemental geochemical cycles.</title>
        <authorList>
            <person name="Ma K.-J."/>
        </authorList>
    </citation>
    <scope>NUCLEOTIDE SEQUENCE [LARGE SCALE GENOMIC DNA]</scope>
    <source>
        <strain evidence="4 5">M82</strain>
    </source>
</reference>
<evidence type="ECO:0000256" key="1">
    <source>
        <dbReference type="SAM" id="MobiDB-lite"/>
    </source>
</evidence>
<name>A0ABT3RAL1_9BACT</name>
<evidence type="ECO:0000313" key="4">
    <source>
        <dbReference type="EMBL" id="MCX2738800.1"/>
    </source>
</evidence>
<proteinExistence type="predicted"/>
<dbReference type="Gene3D" id="1.10.10.1650">
    <property type="match status" value="1"/>
</dbReference>
<dbReference type="EMBL" id="JAPFQO010000001">
    <property type="protein sequence ID" value="MCX2738800.1"/>
    <property type="molecule type" value="Genomic_DNA"/>
</dbReference>
<evidence type="ECO:0000313" key="5">
    <source>
        <dbReference type="Proteomes" id="UP001207228"/>
    </source>
</evidence>
<feature type="region of interest" description="Disordered" evidence="1">
    <location>
        <begin position="134"/>
        <end position="173"/>
    </location>
</feature>
<dbReference type="InterPro" id="IPR041218">
    <property type="entry name" value="DUF5606"/>
</dbReference>
<dbReference type="InterPro" id="IPR049281">
    <property type="entry name" value="BVU_3817-like_C_sf"/>
</dbReference>
<accession>A0ABT3RAL1</accession>
<organism evidence="4 5">
    <name type="scientific">Pontibacter anaerobius</name>
    <dbReference type="NCBI Taxonomy" id="2993940"/>
    <lineage>
        <taxon>Bacteria</taxon>
        <taxon>Pseudomonadati</taxon>
        <taxon>Bacteroidota</taxon>
        <taxon>Cytophagia</taxon>
        <taxon>Cytophagales</taxon>
        <taxon>Hymenobacteraceae</taxon>
        <taxon>Pontibacter</taxon>
    </lineage>
</organism>
<sequence>MPIDLRQVAAVSGQSGLYRVVKPTRTGVILESLEENPKTMVAQARHRMSLLDEISIYTTDGEGTVPLAEVFDRVNEKYGDKLPLSDKPGNEDYKEFMASVLPNYDDDRVYVSDMKKLATWYTIVKKYVGFTAPAKSESEAEEKPKAEKKAPAEKKAASEKKAPAEKKATKKKE</sequence>
<dbReference type="Pfam" id="PF21186">
    <property type="entry name" value="DUF6852"/>
    <property type="match status" value="1"/>
</dbReference>
<dbReference type="InterPro" id="IPR049282">
    <property type="entry name" value="BVU_3817_N_sf"/>
</dbReference>
<gene>
    <name evidence="4" type="ORF">OO017_02480</name>
</gene>
<evidence type="ECO:0000259" key="3">
    <source>
        <dbReference type="Pfam" id="PF21186"/>
    </source>
</evidence>
<comment type="caution">
    <text evidence="4">The sequence shown here is derived from an EMBL/GenBank/DDBJ whole genome shotgun (WGS) entry which is preliminary data.</text>
</comment>
<dbReference type="Proteomes" id="UP001207228">
    <property type="component" value="Unassembled WGS sequence"/>
</dbReference>
<dbReference type="Gene3D" id="2.30.30.730">
    <property type="match status" value="1"/>
</dbReference>
<evidence type="ECO:0000259" key="2">
    <source>
        <dbReference type="Pfam" id="PF18347"/>
    </source>
</evidence>
<feature type="domain" description="DUF6852" evidence="3">
    <location>
        <begin position="54"/>
        <end position="123"/>
    </location>
</feature>
<dbReference type="RefSeq" id="WP_266050849.1">
    <property type="nucleotide sequence ID" value="NZ_JAPFQO010000001.1"/>
</dbReference>
<protein>
    <submittedName>
        <fullName evidence="4">DUF5606 domain-containing protein</fullName>
    </submittedName>
</protein>
<keyword evidence="5" id="KW-1185">Reference proteome</keyword>